<protein>
    <submittedName>
        <fullName evidence="3">11682_t:CDS:1</fullName>
    </submittedName>
</protein>
<evidence type="ECO:0000256" key="2">
    <source>
        <dbReference type="ARBA" id="ARBA00022842"/>
    </source>
</evidence>
<dbReference type="GO" id="GO:0005388">
    <property type="term" value="F:P-type calcium transporter activity"/>
    <property type="evidence" value="ECO:0007669"/>
    <property type="project" value="TreeGrafter"/>
</dbReference>
<name>A0A9N9A4S3_9GLOM</name>
<comment type="caution">
    <text evidence="3">The sequence shown here is derived from an EMBL/GenBank/DDBJ whole genome shotgun (WGS) entry which is preliminary data.</text>
</comment>
<dbReference type="GO" id="GO:0005886">
    <property type="term" value="C:plasma membrane"/>
    <property type="evidence" value="ECO:0007669"/>
    <property type="project" value="TreeGrafter"/>
</dbReference>
<proteinExistence type="predicted"/>
<organism evidence="3 4">
    <name type="scientific">Racocetra fulgida</name>
    <dbReference type="NCBI Taxonomy" id="60492"/>
    <lineage>
        <taxon>Eukaryota</taxon>
        <taxon>Fungi</taxon>
        <taxon>Fungi incertae sedis</taxon>
        <taxon>Mucoromycota</taxon>
        <taxon>Glomeromycotina</taxon>
        <taxon>Glomeromycetes</taxon>
        <taxon>Diversisporales</taxon>
        <taxon>Gigasporaceae</taxon>
        <taxon>Racocetra</taxon>
    </lineage>
</organism>
<comment type="subcellular location">
    <subcellularLocation>
        <location evidence="1">Endomembrane system</location>
        <topology evidence="1">Multi-pass membrane protein</topology>
    </subcellularLocation>
</comment>
<sequence>MMTLTIKSEDTPLQVKLNDFAEQIAKLGEAAALLMLIVLLIKYFISFRINSVPSASEAINNLVKFKDLMEDITLLCIVDIEDSLREGIQQAVADCKDAGVKVQGIVMEGPEIRNLSPERMNMILPRLQILAKSSPEDKKILVGRLKDEFNDIVAETGDGTNDGPALRTADVGFSMGISSTELWVNLIMDTFAALALATALLFADDLGCYGVDTVKSDTIVFNTFVSLQIFNEINLMVSAVGVPLSSIHYKNQIDSEVTVRSLPGPIPVPRQEIDEYNHS</sequence>
<gene>
    <name evidence="3" type="ORF">RFULGI_LOCUS3159</name>
</gene>
<dbReference type="GO" id="GO:0012505">
    <property type="term" value="C:endomembrane system"/>
    <property type="evidence" value="ECO:0007669"/>
    <property type="project" value="UniProtKB-SubCell"/>
</dbReference>
<dbReference type="Gene3D" id="3.40.50.1000">
    <property type="entry name" value="HAD superfamily/HAD-like"/>
    <property type="match status" value="1"/>
</dbReference>
<dbReference type="SUPFAM" id="SSF56784">
    <property type="entry name" value="HAD-like"/>
    <property type="match status" value="1"/>
</dbReference>
<dbReference type="PANTHER" id="PTHR24093">
    <property type="entry name" value="CATION TRANSPORTING ATPASE"/>
    <property type="match status" value="1"/>
</dbReference>
<keyword evidence="2" id="KW-0460">Magnesium</keyword>
<dbReference type="OrthoDB" id="3352408at2759"/>
<evidence type="ECO:0000313" key="4">
    <source>
        <dbReference type="Proteomes" id="UP000789396"/>
    </source>
</evidence>
<dbReference type="Gene3D" id="1.20.1110.10">
    <property type="entry name" value="Calcium-transporting ATPase, transmembrane domain"/>
    <property type="match status" value="1"/>
</dbReference>
<dbReference type="EMBL" id="CAJVPZ010002633">
    <property type="protein sequence ID" value="CAG8516803.1"/>
    <property type="molecule type" value="Genomic_DNA"/>
</dbReference>
<dbReference type="InterPro" id="IPR023214">
    <property type="entry name" value="HAD_sf"/>
</dbReference>
<keyword evidence="4" id="KW-1185">Reference proteome</keyword>
<dbReference type="AlphaFoldDB" id="A0A9N9A4S3"/>
<reference evidence="3" key="1">
    <citation type="submission" date="2021-06" db="EMBL/GenBank/DDBJ databases">
        <authorList>
            <person name="Kallberg Y."/>
            <person name="Tangrot J."/>
            <person name="Rosling A."/>
        </authorList>
    </citation>
    <scope>NUCLEOTIDE SEQUENCE</scope>
    <source>
        <strain evidence="3">IN212</strain>
    </source>
</reference>
<evidence type="ECO:0000256" key="1">
    <source>
        <dbReference type="ARBA" id="ARBA00004127"/>
    </source>
</evidence>
<dbReference type="PRINTS" id="PR00119">
    <property type="entry name" value="CATATPASE"/>
</dbReference>
<dbReference type="Proteomes" id="UP000789396">
    <property type="component" value="Unassembled WGS sequence"/>
</dbReference>
<accession>A0A9N9A4S3</accession>
<dbReference type="PANTHER" id="PTHR24093:SF369">
    <property type="entry name" value="CALCIUM-TRANSPORTING ATPASE"/>
    <property type="match status" value="1"/>
</dbReference>
<evidence type="ECO:0000313" key="3">
    <source>
        <dbReference type="EMBL" id="CAG8516803.1"/>
    </source>
</evidence>
<dbReference type="InterPro" id="IPR036412">
    <property type="entry name" value="HAD-like_sf"/>
</dbReference>